<proteinExistence type="predicted"/>
<gene>
    <name evidence="1" type="ORF">AS026_12780</name>
</gene>
<name>A0A125Q6H5_9HYPH</name>
<protein>
    <submittedName>
        <fullName evidence="1">Uncharacterized protein</fullName>
    </submittedName>
</protein>
<evidence type="ECO:0000313" key="2">
    <source>
        <dbReference type="Proteomes" id="UP000068164"/>
    </source>
</evidence>
<dbReference type="AlphaFoldDB" id="A0A125Q6H5"/>
<keyword evidence="2" id="KW-1185">Reference proteome</keyword>
<comment type="caution">
    <text evidence="1">The sequence shown here is derived from an EMBL/GenBank/DDBJ whole genome shotgun (WGS) entry which is preliminary data.</text>
</comment>
<accession>A0A125Q6H5</accession>
<dbReference type="OrthoDB" id="8296990at2"/>
<dbReference type="RefSeq" id="WP_062372008.1">
    <property type="nucleotide sequence ID" value="NZ_LNCD01000101.1"/>
</dbReference>
<organism evidence="1 2">
    <name type="scientific">Rhizobium altiplani</name>
    <dbReference type="NCBI Taxonomy" id="1864509"/>
    <lineage>
        <taxon>Bacteria</taxon>
        <taxon>Pseudomonadati</taxon>
        <taxon>Pseudomonadota</taxon>
        <taxon>Alphaproteobacteria</taxon>
        <taxon>Hyphomicrobiales</taxon>
        <taxon>Rhizobiaceae</taxon>
        <taxon>Rhizobium/Agrobacterium group</taxon>
        <taxon>Rhizobium</taxon>
    </lineage>
</organism>
<dbReference type="EMBL" id="LNCD01000101">
    <property type="protein sequence ID" value="KWV47942.1"/>
    <property type="molecule type" value="Genomic_DNA"/>
</dbReference>
<sequence length="80" mass="9146">MSEKILAAPVDDLARRLGAMIDDELFAVMELLEKASENPQQRDLDEVLARIALTESEIEKRYPGMLLLPYRDWKQQKAAS</sequence>
<evidence type="ECO:0000313" key="1">
    <source>
        <dbReference type="EMBL" id="KWV47942.1"/>
    </source>
</evidence>
<reference evidence="1 2" key="1">
    <citation type="submission" date="2015-11" db="EMBL/GenBank/DDBJ databases">
        <title>Draft Genome Sequence of the Strain BR 10423 (Rhizobium sp.) isolated from nodules of Mimosa pudica.</title>
        <authorList>
            <person name="Barauna A.C."/>
            <person name="Zilli J.E."/>
            <person name="Simoes-Araujo J.L."/>
            <person name="Reis V.M."/>
            <person name="James E.K."/>
            <person name="Reis F.B.Jr."/>
            <person name="Rouws L.F."/>
            <person name="Passos S.R."/>
            <person name="Gois S.R."/>
        </authorList>
    </citation>
    <scope>NUCLEOTIDE SEQUENCE [LARGE SCALE GENOMIC DNA]</scope>
    <source>
        <strain evidence="1 2">BR10423</strain>
    </source>
</reference>
<dbReference type="Proteomes" id="UP000068164">
    <property type="component" value="Unassembled WGS sequence"/>
</dbReference>